<dbReference type="EMBL" id="JAVFKD010000016">
    <property type="protein sequence ID" value="KAK5987934.1"/>
    <property type="molecule type" value="Genomic_DNA"/>
</dbReference>
<proteinExistence type="predicted"/>
<feature type="domain" description="DUF7053" evidence="2">
    <location>
        <begin position="1"/>
        <end position="140"/>
    </location>
</feature>
<dbReference type="Proteomes" id="UP001338125">
    <property type="component" value="Unassembled WGS sequence"/>
</dbReference>
<sequence>MIDLNPLVTERHKISPPDHALPEERACTWYSITDKISYLPGGLVTGAVEYTCAFHDLPIGVQTHCYAPMGVDLRDKWSVGGTMPGEPPEPMELGLGAPRTGLYIREDVDLRCSIVMAGFVKKTIKKSHGTLVVALSAKAKTIVSSPPDHCRRRRRARISCPQQNYVHHLPPSHTPPAVPAADPYSYRERMQEKVPRPGQYTYPPASQQYQQQQQQQQPRPEVPTIPVQSPAYIAELQ</sequence>
<organism evidence="3 4">
    <name type="scientific">Cladobotryum mycophilum</name>
    <dbReference type="NCBI Taxonomy" id="491253"/>
    <lineage>
        <taxon>Eukaryota</taxon>
        <taxon>Fungi</taxon>
        <taxon>Dikarya</taxon>
        <taxon>Ascomycota</taxon>
        <taxon>Pezizomycotina</taxon>
        <taxon>Sordariomycetes</taxon>
        <taxon>Hypocreomycetidae</taxon>
        <taxon>Hypocreales</taxon>
        <taxon>Hypocreaceae</taxon>
        <taxon>Cladobotryum</taxon>
    </lineage>
</organism>
<gene>
    <name evidence="3" type="ORF">PT974_12070</name>
</gene>
<feature type="region of interest" description="Disordered" evidence="1">
    <location>
        <begin position="187"/>
        <end position="237"/>
    </location>
</feature>
<dbReference type="Pfam" id="PF23155">
    <property type="entry name" value="DUF7053"/>
    <property type="match status" value="1"/>
</dbReference>
<dbReference type="InterPro" id="IPR055481">
    <property type="entry name" value="DUF7053"/>
</dbReference>
<dbReference type="PANTHER" id="PTHR38117">
    <property type="entry name" value="NACHT AND WD40 DOMAIN PROTEIN"/>
    <property type="match status" value="1"/>
</dbReference>
<protein>
    <recommendedName>
        <fullName evidence="2">DUF7053 domain-containing protein</fullName>
    </recommendedName>
</protein>
<dbReference type="PANTHER" id="PTHR38117:SF2">
    <property type="entry name" value="NACHT AND WD40 DOMAIN PROTEIN"/>
    <property type="match status" value="1"/>
</dbReference>
<evidence type="ECO:0000313" key="4">
    <source>
        <dbReference type="Proteomes" id="UP001338125"/>
    </source>
</evidence>
<evidence type="ECO:0000313" key="3">
    <source>
        <dbReference type="EMBL" id="KAK5987934.1"/>
    </source>
</evidence>
<comment type="caution">
    <text evidence="3">The sequence shown here is derived from an EMBL/GenBank/DDBJ whole genome shotgun (WGS) entry which is preliminary data.</text>
</comment>
<feature type="compositionally biased region" description="Low complexity" evidence="1">
    <location>
        <begin position="207"/>
        <end position="217"/>
    </location>
</feature>
<name>A0ABR0S7I9_9HYPO</name>
<reference evidence="3 4" key="1">
    <citation type="submission" date="2024-01" db="EMBL/GenBank/DDBJ databases">
        <title>Complete genome of Cladobotryum mycophilum ATHUM6906.</title>
        <authorList>
            <person name="Christinaki A.C."/>
            <person name="Myridakis A.I."/>
            <person name="Kouvelis V.N."/>
        </authorList>
    </citation>
    <scope>NUCLEOTIDE SEQUENCE [LARGE SCALE GENOMIC DNA]</scope>
    <source>
        <strain evidence="3 4">ATHUM6906</strain>
    </source>
</reference>
<evidence type="ECO:0000259" key="2">
    <source>
        <dbReference type="Pfam" id="PF23155"/>
    </source>
</evidence>
<keyword evidence="4" id="KW-1185">Reference proteome</keyword>
<accession>A0ABR0S7I9</accession>
<evidence type="ECO:0000256" key="1">
    <source>
        <dbReference type="SAM" id="MobiDB-lite"/>
    </source>
</evidence>